<dbReference type="EMBL" id="JBHLVX010000050">
    <property type="protein sequence ID" value="MFC0268927.1"/>
    <property type="molecule type" value="Genomic_DNA"/>
</dbReference>
<dbReference type="InterPro" id="IPR032710">
    <property type="entry name" value="NTF2-like_dom_sf"/>
</dbReference>
<name>A0ABV6G5H0_9GAMM</name>
<dbReference type="Proteomes" id="UP001589814">
    <property type="component" value="Unassembled WGS sequence"/>
</dbReference>
<dbReference type="PROSITE" id="PS51257">
    <property type="entry name" value="PROKAR_LIPOPROTEIN"/>
    <property type="match status" value="1"/>
</dbReference>
<proteinExistence type="predicted"/>
<dbReference type="RefSeq" id="WP_033195582.1">
    <property type="nucleotide sequence ID" value="NZ_JBHLVX010000050.1"/>
</dbReference>
<feature type="domain" description="DUF4878" evidence="2">
    <location>
        <begin position="22"/>
        <end position="130"/>
    </location>
</feature>
<dbReference type="SUPFAM" id="SSF54427">
    <property type="entry name" value="NTF2-like"/>
    <property type="match status" value="1"/>
</dbReference>
<dbReference type="Gene3D" id="3.10.450.50">
    <property type="match status" value="1"/>
</dbReference>
<keyword evidence="4" id="KW-1185">Reference proteome</keyword>
<evidence type="ECO:0000256" key="1">
    <source>
        <dbReference type="SAM" id="SignalP"/>
    </source>
</evidence>
<dbReference type="InterPro" id="IPR024267">
    <property type="entry name" value="DUF4878"/>
</dbReference>
<protein>
    <submittedName>
        <fullName evidence="3">DUF4878 domain-containing protein</fullName>
    </submittedName>
</protein>
<accession>A0ABV6G5H0</accession>
<sequence>MKRSLAHSIALLIMTLMLAACSSSTQPEETVERFFNAAAKGDSDTAIEQISFAGVGANDMAAAKGKIQMIAGQMQSQIESNGGIESLETLESTISEDGQHATVRTRVTFGNGQSTTDQTRLVKQDGDWKITL</sequence>
<organism evidence="3 4">
    <name type="scientific">Kushneria aurantia</name>
    <dbReference type="NCBI Taxonomy" id="504092"/>
    <lineage>
        <taxon>Bacteria</taxon>
        <taxon>Pseudomonadati</taxon>
        <taxon>Pseudomonadota</taxon>
        <taxon>Gammaproteobacteria</taxon>
        <taxon>Oceanospirillales</taxon>
        <taxon>Halomonadaceae</taxon>
        <taxon>Kushneria</taxon>
    </lineage>
</organism>
<gene>
    <name evidence="3" type="ORF">ACFFHW_13190</name>
</gene>
<feature type="signal peptide" evidence="1">
    <location>
        <begin position="1"/>
        <end position="19"/>
    </location>
</feature>
<evidence type="ECO:0000259" key="2">
    <source>
        <dbReference type="Pfam" id="PF12870"/>
    </source>
</evidence>
<keyword evidence="1" id="KW-0732">Signal</keyword>
<comment type="caution">
    <text evidence="3">The sequence shown here is derived from an EMBL/GenBank/DDBJ whole genome shotgun (WGS) entry which is preliminary data.</text>
</comment>
<feature type="chain" id="PRO_5045336770" evidence="1">
    <location>
        <begin position="20"/>
        <end position="132"/>
    </location>
</feature>
<reference evidence="3 4" key="1">
    <citation type="submission" date="2024-09" db="EMBL/GenBank/DDBJ databases">
        <authorList>
            <person name="Sun Q."/>
            <person name="Mori K."/>
        </authorList>
    </citation>
    <scope>NUCLEOTIDE SEQUENCE [LARGE SCALE GENOMIC DNA]</scope>
    <source>
        <strain evidence="3 4">CCM 7415</strain>
    </source>
</reference>
<evidence type="ECO:0000313" key="4">
    <source>
        <dbReference type="Proteomes" id="UP001589814"/>
    </source>
</evidence>
<dbReference type="Pfam" id="PF12870">
    <property type="entry name" value="DUF4878"/>
    <property type="match status" value="1"/>
</dbReference>
<evidence type="ECO:0000313" key="3">
    <source>
        <dbReference type="EMBL" id="MFC0268927.1"/>
    </source>
</evidence>